<gene>
    <name evidence="6" type="ORF">BOX15_Mlig024801g2</name>
</gene>
<dbReference type="PROSITE" id="PS50088">
    <property type="entry name" value="ANK_REPEAT"/>
    <property type="match status" value="5"/>
</dbReference>
<comment type="caution">
    <text evidence="6">The sequence shown here is derived from an EMBL/GenBank/DDBJ whole genome shotgun (WGS) entry which is preliminary data.</text>
</comment>
<evidence type="ECO:0000313" key="7">
    <source>
        <dbReference type="Proteomes" id="UP000215902"/>
    </source>
</evidence>
<dbReference type="AlphaFoldDB" id="A0A267E6V3"/>
<dbReference type="GO" id="GO:0005524">
    <property type="term" value="F:ATP binding"/>
    <property type="evidence" value="ECO:0007669"/>
    <property type="project" value="InterPro"/>
</dbReference>
<dbReference type="InterPro" id="IPR011009">
    <property type="entry name" value="Kinase-like_dom_sf"/>
</dbReference>
<evidence type="ECO:0000256" key="2">
    <source>
        <dbReference type="ARBA" id="ARBA00023043"/>
    </source>
</evidence>
<feature type="repeat" description="ANK" evidence="3">
    <location>
        <begin position="214"/>
        <end position="246"/>
    </location>
</feature>
<dbReference type="PROSITE" id="PS50011">
    <property type="entry name" value="PROTEIN_KINASE_DOM"/>
    <property type="match status" value="1"/>
</dbReference>
<dbReference type="InterPro" id="IPR000719">
    <property type="entry name" value="Prot_kinase_dom"/>
</dbReference>
<dbReference type="OrthoDB" id="439236at2759"/>
<dbReference type="Pfam" id="PF00069">
    <property type="entry name" value="Pkinase"/>
    <property type="match status" value="1"/>
</dbReference>
<keyword evidence="2 3" id="KW-0040">ANK repeat</keyword>
<accession>A0A267E6V3</accession>
<dbReference type="Proteomes" id="UP000215902">
    <property type="component" value="Unassembled WGS sequence"/>
</dbReference>
<evidence type="ECO:0000313" key="6">
    <source>
        <dbReference type="EMBL" id="PAA56617.1"/>
    </source>
</evidence>
<feature type="region of interest" description="Disordered" evidence="4">
    <location>
        <begin position="458"/>
        <end position="480"/>
    </location>
</feature>
<feature type="domain" description="Protein kinase" evidence="5">
    <location>
        <begin position="523"/>
        <end position="765"/>
    </location>
</feature>
<feature type="repeat" description="ANK" evidence="3">
    <location>
        <begin position="248"/>
        <end position="280"/>
    </location>
</feature>
<feature type="repeat" description="ANK" evidence="3">
    <location>
        <begin position="315"/>
        <end position="347"/>
    </location>
</feature>
<dbReference type="InterPro" id="IPR008271">
    <property type="entry name" value="Ser/Thr_kinase_AS"/>
</dbReference>
<dbReference type="PANTHER" id="PTHR24198:SF165">
    <property type="entry name" value="ANKYRIN REPEAT-CONTAINING PROTEIN-RELATED"/>
    <property type="match status" value="1"/>
</dbReference>
<name>A0A267E6V3_9PLAT</name>
<evidence type="ECO:0000256" key="4">
    <source>
        <dbReference type="SAM" id="MobiDB-lite"/>
    </source>
</evidence>
<dbReference type="EMBL" id="NIVC01002599">
    <property type="protein sequence ID" value="PAA56617.1"/>
    <property type="molecule type" value="Genomic_DNA"/>
</dbReference>
<proteinExistence type="predicted"/>
<keyword evidence="7" id="KW-1185">Reference proteome</keyword>
<dbReference type="Gene3D" id="1.10.510.10">
    <property type="entry name" value="Transferase(Phosphotransferase) domain 1"/>
    <property type="match status" value="1"/>
</dbReference>
<dbReference type="PANTHER" id="PTHR24198">
    <property type="entry name" value="ANKYRIN REPEAT AND PROTEIN KINASE DOMAIN-CONTAINING PROTEIN"/>
    <property type="match status" value="1"/>
</dbReference>
<organism evidence="6 7">
    <name type="scientific">Macrostomum lignano</name>
    <dbReference type="NCBI Taxonomy" id="282301"/>
    <lineage>
        <taxon>Eukaryota</taxon>
        <taxon>Metazoa</taxon>
        <taxon>Spiralia</taxon>
        <taxon>Lophotrochozoa</taxon>
        <taxon>Platyhelminthes</taxon>
        <taxon>Rhabditophora</taxon>
        <taxon>Macrostomorpha</taxon>
        <taxon>Macrostomida</taxon>
        <taxon>Macrostomidae</taxon>
        <taxon>Macrostomum</taxon>
    </lineage>
</organism>
<dbReference type="SUPFAM" id="SSF56112">
    <property type="entry name" value="Protein kinase-like (PK-like)"/>
    <property type="match status" value="1"/>
</dbReference>
<evidence type="ECO:0000259" key="5">
    <source>
        <dbReference type="PROSITE" id="PS50011"/>
    </source>
</evidence>
<sequence length="765" mass="81642">MIPAALVEAVQRDSVDALRRLLTSTPPSPDTLSAALALAAALPCQLETAAVLLEFGANPERALALVAACDQDRRDCPELARLLVARGASVNQVSRPDGKPALLLAVRRGHAGLTRQLIEVRADVNLAEPNLRWTPLLAAVSIDRADLAKLLLDARADPNAMSSDGTALAMAACRGHPGLVRLLLDRRADPNLCAPVDPDAKPDADQDADPDDLDSYSPLAYAACNGHRECVELLLRAGARPDAPTSALGRTPLILAALNGHAGVAAALLAAGANPNLAEPLHRWTPLVTAVHTDAVEVVNVLLADRRTDVNWLTDDGTALAKAAEAGNVALVTRLLSAGADADKADEVDGHTPLMWAAQSGHAGAIERLLSRGARPERENSAGQSAILLAACNGHAAALEQLLRRSESSAAKQQAVNAAMQAVADDAGRQLEPGVARRIRNLLETAREEVVENQSNNLVGGLVSPKSGRSVRDSSGVPGPAAAASAAVAAPAAPPVVSGTMTRLISSQTVLPHGFLQSLDIRRDTLRYLSQGHFGCVYQAQRADGHYVVLKVVSAPFRPNQPDQASSVSEANRREVELMQAMRHRNIVQFYTAQLVPGSLVICMEYIHGENLRLYRQRLGSLAESLIVNYLSQICHGLNYVHSQNVCHRDVKCENIMLQLSTGLVKIIDFGLSKKIHATEVYHSGVGTLLWMAPEVLLFAEDPTRRRRRYDPKAADVYSLGCSLHELCTGVPPLYSEEGPGFLKCLYHAKRTDEPLPRTPCCAAA</sequence>
<feature type="repeat" description="ANK" evidence="3">
    <location>
        <begin position="97"/>
        <end position="129"/>
    </location>
</feature>
<keyword evidence="1" id="KW-0677">Repeat</keyword>
<evidence type="ECO:0000256" key="3">
    <source>
        <dbReference type="PROSITE-ProRule" id="PRU00023"/>
    </source>
</evidence>
<dbReference type="Pfam" id="PF12796">
    <property type="entry name" value="Ank_2"/>
    <property type="match status" value="3"/>
</dbReference>
<dbReference type="InterPro" id="IPR002110">
    <property type="entry name" value="Ankyrin_rpt"/>
</dbReference>
<reference evidence="6 7" key="1">
    <citation type="submission" date="2017-06" db="EMBL/GenBank/DDBJ databases">
        <title>A platform for efficient transgenesis in Macrostomum lignano, a flatworm model organism for stem cell research.</title>
        <authorList>
            <person name="Berezikov E."/>
        </authorList>
    </citation>
    <scope>NUCLEOTIDE SEQUENCE [LARGE SCALE GENOMIC DNA]</scope>
    <source>
        <strain evidence="6">DV1</strain>
        <tissue evidence="6">Whole organism</tissue>
    </source>
</reference>
<dbReference type="SUPFAM" id="SSF48403">
    <property type="entry name" value="Ankyrin repeat"/>
    <property type="match status" value="1"/>
</dbReference>
<dbReference type="SMART" id="SM00248">
    <property type="entry name" value="ANK"/>
    <property type="match status" value="10"/>
</dbReference>
<feature type="region of interest" description="Disordered" evidence="4">
    <location>
        <begin position="193"/>
        <end position="212"/>
    </location>
</feature>
<dbReference type="GO" id="GO:0004672">
    <property type="term" value="F:protein kinase activity"/>
    <property type="evidence" value="ECO:0007669"/>
    <property type="project" value="InterPro"/>
</dbReference>
<dbReference type="PROSITE" id="PS00108">
    <property type="entry name" value="PROTEIN_KINASE_ST"/>
    <property type="match status" value="1"/>
</dbReference>
<dbReference type="Gene3D" id="1.25.40.20">
    <property type="entry name" value="Ankyrin repeat-containing domain"/>
    <property type="match status" value="4"/>
</dbReference>
<dbReference type="InterPro" id="IPR036770">
    <property type="entry name" value="Ankyrin_rpt-contain_sf"/>
</dbReference>
<dbReference type="SMART" id="SM00220">
    <property type="entry name" value="S_TKc"/>
    <property type="match status" value="1"/>
</dbReference>
<protein>
    <recommendedName>
        <fullName evidence="5">Protein kinase domain-containing protein</fullName>
    </recommendedName>
</protein>
<evidence type="ECO:0000256" key="1">
    <source>
        <dbReference type="ARBA" id="ARBA00022737"/>
    </source>
</evidence>
<feature type="repeat" description="ANK" evidence="3">
    <location>
        <begin position="349"/>
        <end position="381"/>
    </location>
</feature>
<dbReference type="PROSITE" id="PS50297">
    <property type="entry name" value="ANK_REP_REGION"/>
    <property type="match status" value="5"/>
</dbReference>